<dbReference type="InterPro" id="IPR036909">
    <property type="entry name" value="Cyt_c-like_dom_sf"/>
</dbReference>
<dbReference type="AlphaFoldDB" id="A0A934S5N5"/>
<evidence type="ECO:0000313" key="6">
    <source>
        <dbReference type="EMBL" id="MBK1879849.1"/>
    </source>
</evidence>
<dbReference type="GO" id="GO:0009055">
    <property type="term" value="F:electron transfer activity"/>
    <property type="evidence" value="ECO:0007669"/>
    <property type="project" value="InterPro"/>
</dbReference>
<dbReference type="PANTHER" id="PTHR33751:SF1">
    <property type="entry name" value="CBB3-TYPE CYTOCHROME C OXIDASE SUBUNIT FIXP"/>
    <property type="match status" value="1"/>
</dbReference>
<evidence type="ECO:0000313" key="7">
    <source>
        <dbReference type="Proteomes" id="UP000617628"/>
    </source>
</evidence>
<proteinExistence type="predicted"/>
<keyword evidence="7" id="KW-1185">Reference proteome</keyword>
<dbReference type="Pfam" id="PF13442">
    <property type="entry name" value="Cytochrome_CBB3"/>
    <property type="match status" value="1"/>
</dbReference>
<dbReference type="Proteomes" id="UP000617628">
    <property type="component" value="Unassembled WGS sequence"/>
</dbReference>
<evidence type="ECO:0000259" key="5">
    <source>
        <dbReference type="PROSITE" id="PS51007"/>
    </source>
</evidence>
<keyword evidence="3 4" id="KW-0408">Iron</keyword>
<dbReference type="PROSITE" id="PS51007">
    <property type="entry name" value="CYTC"/>
    <property type="match status" value="1"/>
</dbReference>
<evidence type="ECO:0000256" key="1">
    <source>
        <dbReference type="ARBA" id="ARBA00022617"/>
    </source>
</evidence>
<dbReference type="SUPFAM" id="SSF46626">
    <property type="entry name" value="Cytochrome c"/>
    <property type="match status" value="1"/>
</dbReference>
<feature type="domain" description="Cytochrome c" evidence="5">
    <location>
        <begin position="31"/>
        <end position="110"/>
    </location>
</feature>
<dbReference type="InterPro" id="IPR009056">
    <property type="entry name" value="Cyt_c-like_dom"/>
</dbReference>
<organism evidence="6 7">
    <name type="scientific">Pelagicoccus mobilis</name>
    <dbReference type="NCBI Taxonomy" id="415221"/>
    <lineage>
        <taxon>Bacteria</taxon>
        <taxon>Pseudomonadati</taxon>
        <taxon>Verrucomicrobiota</taxon>
        <taxon>Opitutia</taxon>
        <taxon>Puniceicoccales</taxon>
        <taxon>Pelagicoccaceae</taxon>
        <taxon>Pelagicoccus</taxon>
    </lineage>
</organism>
<dbReference type="PANTHER" id="PTHR33751">
    <property type="entry name" value="CBB3-TYPE CYTOCHROME C OXIDASE SUBUNIT FIXP"/>
    <property type="match status" value="1"/>
</dbReference>
<dbReference type="GO" id="GO:0020037">
    <property type="term" value="F:heme binding"/>
    <property type="evidence" value="ECO:0007669"/>
    <property type="project" value="InterPro"/>
</dbReference>
<keyword evidence="1 4" id="KW-0349">Heme</keyword>
<sequence>MISLANKPPRFLIKPSAVFAFVLLTFSQLYADLKEGKVVFEMYCASCHGPEGAGLIGPNLTDATVLHGSSHEEIVAVIQNGIPSKAMPAWNAVLQPQQIDDVALFVKSIMGKNLPTPVLTGESTVTPFPKGSVNRPLLMRTFMPTLDLDDDVFAYHHDSRETPKYTHKTAYFDPVKRDRPIDGIPGAITVNFGNQLSYCFDSTECRLLYTWSGGFIDMTNYWGAGSGNKRIKFGYIGELIGATGYLAKGKAPLAGKPQFKGYRKVNSIPEFNYTIGEVEFTLRIQPGESPGDAVCHYTSKNWKGKRQLEFSEANASQLSSDKGTFNKGILTLSAKEAKSFTITIKAQP</sequence>
<protein>
    <submittedName>
        <fullName evidence="6">C-type cytochrome</fullName>
    </submittedName>
</protein>
<reference evidence="6" key="1">
    <citation type="submission" date="2021-01" db="EMBL/GenBank/DDBJ databases">
        <title>Modified the classification status of verrucomicrobia.</title>
        <authorList>
            <person name="Feng X."/>
        </authorList>
    </citation>
    <scope>NUCLEOTIDE SEQUENCE</scope>
    <source>
        <strain evidence="6">KCTC 13126</strain>
    </source>
</reference>
<keyword evidence="2 4" id="KW-0479">Metal-binding</keyword>
<gene>
    <name evidence="6" type="ORF">JIN87_23395</name>
</gene>
<dbReference type="InterPro" id="IPR050597">
    <property type="entry name" value="Cytochrome_c_Oxidase_Subunit"/>
</dbReference>
<accession>A0A934S5N5</accession>
<dbReference type="EMBL" id="JAENIL010000060">
    <property type="protein sequence ID" value="MBK1879849.1"/>
    <property type="molecule type" value="Genomic_DNA"/>
</dbReference>
<comment type="caution">
    <text evidence="6">The sequence shown here is derived from an EMBL/GenBank/DDBJ whole genome shotgun (WGS) entry which is preliminary data.</text>
</comment>
<evidence type="ECO:0000256" key="4">
    <source>
        <dbReference type="PROSITE-ProRule" id="PRU00433"/>
    </source>
</evidence>
<evidence type="ECO:0000256" key="3">
    <source>
        <dbReference type="ARBA" id="ARBA00023004"/>
    </source>
</evidence>
<dbReference type="Gene3D" id="1.10.760.10">
    <property type="entry name" value="Cytochrome c-like domain"/>
    <property type="match status" value="1"/>
</dbReference>
<dbReference type="RefSeq" id="WP_200358124.1">
    <property type="nucleotide sequence ID" value="NZ_JAENIL010000060.1"/>
</dbReference>
<evidence type="ECO:0000256" key="2">
    <source>
        <dbReference type="ARBA" id="ARBA00022723"/>
    </source>
</evidence>
<dbReference type="GO" id="GO:0046872">
    <property type="term" value="F:metal ion binding"/>
    <property type="evidence" value="ECO:0007669"/>
    <property type="project" value="UniProtKB-KW"/>
</dbReference>
<name>A0A934S5N5_9BACT</name>